<feature type="transmembrane region" description="Helical" evidence="6">
    <location>
        <begin position="209"/>
        <end position="229"/>
    </location>
</feature>
<feature type="transmembrane region" description="Helical" evidence="6">
    <location>
        <begin position="332"/>
        <end position="359"/>
    </location>
</feature>
<feature type="transmembrane region" description="Helical" evidence="6">
    <location>
        <begin position="259"/>
        <end position="277"/>
    </location>
</feature>
<feature type="transmembrane region" description="Helical" evidence="6">
    <location>
        <begin position="123"/>
        <end position="153"/>
    </location>
</feature>
<dbReference type="CDD" id="cd06581">
    <property type="entry name" value="TM_PBP1_LivM_like"/>
    <property type="match status" value="1"/>
</dbReference>
<dbReference type="Pfam" id="PF02653">
    <property type="entry name" value="BPD_transp_2"/>
    <property type="match status" value="1"/>
</dbReference>
<feature type="transmembrane region" description="Helical" evidence="6">
    <location>
        <begin position="85"/>
        <end position="103"/>
    </location>
</feature>
<dbReference type="RefSeq" id="WP_091645759.1">
    <property type="nucleotide sequence ID" value="NZ_FOEG01000010.1"/>
</dbReference>
<evidence type="ECO:0000256" key="5">
    <source>
        <dbReference type="ARBA" id="ARBA00023136"/>
    </source>
</evidence>
<evidence type="ECO:0000256" key="2">
    <source>
        <dbReference type="ARBA" id="ARBA00022475"/>
    </source>
</evidence>
<evidence type="ECO:0000313" key="8">
    <source>
        <dbReference type="Proteomes" id="UP000199657"/>
    </source>
</evidence>
<evidence type="ECO:0000313" key="7">
    <source>
        <dbReference type="EMBL" id="SEP11508.1"/>
    </source>
</evidence>
<evidence type="ECO:0000256" key="3">
    <source>
        <dbReference type="ARBA" id="ARBA00022692"/>
    </source>
</evidence>
<keyword evidence="3 6" id="KW-0812">Transmembrane</keyword>
<dbReference type="EMBL" id="FOEG01000010">
    <property type="protein sequence ID" value="SEP11508.1"/>
    <property type="molecule type" value="Genomic_DNA"/>
</dbReference>
<dbReference type="GO" id="GO:0005886">
    <property type="term" value="C:plasma membrane"/>
    <property type="evidence" value="ECO:0007669"/>
    <property type="project" value="UniProtKB-SubCell"/>
</dbReference>
<dbReference type="GO" id="GO:0015658">
    <property type="term" value="F:branched-chain amino acid transmembrane transporter activity"/>
    <property type="evidence" value="ECO:0007669"/>
    <property type="project" value="InterPro"/>
</dbReference>
<dbReference type="InterPro" id="IPR043428">
    <property type="entry name" value="LivM-like"/>
</dbReference>
<evidence type="ECO:0000256" key="6">
    <source>
        <dbReference type="SAM" id="Phobius"/>
    </source>
</evidence>
<dbReference type="PANTHER" id="PTHR30482">
    <property type="entry name" value="HIGH-AFFINITY BRANCHED-CHAIN AMINO ACID TRANSPORT SYSTEM PERMEASE"/>
    <property type="match status" value="1"/>
</dbReference>
<dbReference type="AlphaFoldDB" id="A0A1H8V9L1"/>
<protein>
    <submittedName>
        <fullName evidence="7">Amino acid/amide ABC transporter membrane protein 2, HAAT family</fullName>
    </submittedName>
</protein>
<keyword evidence="8" id="KW-1185">Reference proteome</keyword>
<dbReference type="Proteomes" id="UP000199657">
    <property type="component" value="Unassembled WGS sequence"/>
</dbReference>
<accession>A0A1H8V9L1</accession>
<sequence>MQPQTALSRVGRLHTRTAWLILVALAVLALVVVPVLNLVVPPDHPLHMPGWMVTLAGRFLCLALVALALDLIWGYTGILSLGHGVFFAMGGYVMGAHLTRVAYDDGRLPNFLQWLDYSDWPWYWAGFDSFLFTLVMIGLVPGILAFIFGFLAFRSRVRGVYFAIITQALTFGGMHLFFRTETGFGGDTGLTNFDTLLGFELGTPGSRLGLFWVSAATLIAAYLLCRWIVTSKLGRVMTAIRDAETRLRFTGYDPLRYKLFVWVVSAVLCGVAGALYVPQTGVINPSEMAPPASIEMAIWVALGGRGTLVGAIAGAGIVNVVKTWATSAYPDLWLYILGAMFIGVTLFLPKGVVGILGMLRRRRGGEA</sequence>
<gene>
    <name evidence="7" type="ORF">SAMN04488052_11085</name>
</gene>
<comment type="subcellular location">
    <subcellularLocation>
        <location evidence="1">Cell inner membrane</location>
        <topology evidence="1">Multi-pass membrane protein</topology>
    </subcellularLocation>
</comment>
<feature type="transmembrane region" description="Helical" evidence="6">
    <location>
        <begin position="297"/>
        <end position="320"/>
    </location>
</feature>
<evidence type="ECO:0000256" key="1">
    <source>
        <dbReference type="ARBA" id="ARBA00004429"/>
    </source>
</evidence>
<dbReference type="PANTHER" id="PTHR30482:SF4">
    <property type="entry name" value="SLR1201 PROTEIN"/>
    <property type="match status" value="1"/>
</dbReference>
<reference evidence="7 8" key="1">
    <citation type="submission" date="2016-10" db="EMBL/GenBank/DDBJ databases">
        <authorList>
            <person name="de Groot N.N."/>
        </authorList>
    </citation>
    <scope>NUCLEOTIDE SEQUENCE [LARGE SCALE GENOMIC DNA]</scope>
    <source>
        <strain evidence="7 8">CGMCC 1.6291</strain>
    </source>
</reference>
<dbReference type="NCBIfam" id="TIGR03408">
    <property type="entry name" value="urea_trans_UrtC"/>
    <property type="match status" value="1"/>
</dbReference>
<dbReference type="InterPro" id="IPR017778">
    <property type="entry name" value="ABC_transptr_urea_perm_UrtC"/>
</dbReference>
<dbReference type="OrthoDB" id="9034298at2"/>
<dbReference type="InterPro" id="IPR001851">
    <property type="entry name" value="ABC_transp_permease"/>
</dbReference>
<name>A0A1H8V9L1_9GAMM</name>
<proteinExistence type="predicted"/>
<keyword evidence="4 6" id="KW-1133">Transmembrane helix</keyword>
<feature type="transmembrane region" description="Helical" evidence="6">
    <location>
        <begin position="160"/>
        <end position="178"/>
    </location>
</feature>
<organism evidence="7 8">
    <name type="scientific">Aquisalimonas asiatica</name>
    <dbReference type="NCBI Taxonomy" id="406100"/>
    <lineage>
        <taxon>Bacteria</taxon>
        <taxon>Pseudomonadati</taxon>
        <taxon>Pseudomonadota</taxon>
        <taxon>Gammaproteobacteria</taxon>
        <taxon>Chromatiales</taxon>
        <taxon>Ectothiorhodospiraceae</taxon>
        <taxon>Aquisalimonas</taxon>
    </lineage>
</organism>
<feature type="transmembrane region" description="Helical" evidence="6">
    <location>
        <begin position="51"/>
        <end position="73"/>
    </location>
</feature>
<dbReference type="STRING" id="406100.SAMN04488052_11085"/>
<feature type="transmembrane region" description="Helical" evidence="6">
    <location>
        <begin position="18"/>
        <end position="39"/>
    </location>
</feature>
<keyword evidence="2" id="KW-1003">Cell membrane</keyword>
<keyword evidence="5 6" id="KW-0472">Membrane</keyword>
<evidence type="ECO:0000256" key="4">
    <source>
        <dbReference type="ARBA" id="ARBA00022989"/>
    </source>
</evidence>